<feature type="compositionally biased region" description="Polar residues" evidence="1">
    <location>
        <begin position="727"/>
        <end position="744"/>
    </location>
</feature>
<dbReference type="SMART" id="SM00225">
    <property type="entry name" value="BTB"/>
    <property type="match status" value="1"/>
</dbReference>
<feature type="region of interest" description="Disordered" evidence="1">
    <location>
        <begin position="999"/>
        <end position="1024"/>
    </location>
</feature>
<dbReference type="PROSITE" id="PS50245">
    <property type="entry name" value="CAP_GLY_2"/>
    <property type="match status" value="1"/>
</dbReference>
<dbReference type="InterPro" id="IPR000210">
    <property type="entry name" value="BTB/POZ_dom"/>
</dbReference>
<feature type="compositionally biased region" description="Polar residues" evidence="1">
    <location>
        <begin position="597"/>
        <end position="614"/>
    </location>
</feature>
<feature type="compositionally biased region" description="Polar residues" evidence="1">
    <location>
        <begin position="760"/>
        <end position="775"/>
    </location>
</feature>
<dbReference type="EMBL" id="JABXXO010000011">
    <property type="protein sequence ID" value="KAF7763747.1"/>
    <property type="molecule type" value="Genomic_DNA"/>
</dbReference>
<feature type="region of interest" description="Disordered" evidence="1">
    <location>
        <begin position="565"/>
        <end position="986"/>
    </location>
</feature>
<sequence length="1245" mass="135060">MLATPSPPGLAEATKASTAVWQDNLEQLFRSAKDRFPDVVWELTADDDDDGDVLGEVWGHKGIVYARAPPSFQSRYFSFRQPFSPTPSAVSLTTPPSVLSRSPSPMRPASPSSTTTPTTSLLRISTSINPALFSNELEYLYTGKGFGEAFEFLFDSADAHDQPENADPDDLRVDKLRKDLVYMWRSRLYSDVRIALTGHDNTTAIFSSHRFILVSRCPYFHDALVSWPAPAAGELTLPSPPFTPASLHFTLGYIYTGTLVFSHRSYDLSTAFAILKAALYLSLNALHDEIQARIAHEMLHGLFHAFLPFQEYERITASKWGTGGCRCRQCARRAPRVLEFSLEEDVKNTHLERGARRALVGLYGEGWCTQEFASLNQKLRESLLKGVSKRTTPQNVFPLLFAAEHALVKLASNIDSWADTVRDMVVSGRKNIDEVICKDSEAAFSSDEWMEIMDSDGARFGDTERVEWAMAAVLRGVKESYAATLYQTLVSSVLLKPHPTEPNSAFLPSTSQIRQHVEQTRIEILKWISKRWMQIRQEHGFDSLEGWTLKEISDYMEVPIEDLYSPAPVTRNTPPRNKLLRPQSNHPHTSRLDADSEATSMRASVLSRNVNSRRGPSVRDNASVHSLASSVRTAKTTISTSSAASDSTIGRSAGISPARQIVQNTRARDATRAPKTPKDRPDSKYTPQSPSPSPTPQPSVTEDEESENEEDTTGPDTIKKTVITRASIASVTSRASSARNNTKPASVHSLSPAVRKAAVSVTSRNSQAKSHTTAGSRPVSRTSTRPSTAGSSSRVSTSRTTSTISSRSVSTVSTTSTTSHHRSSTASTHSSTNSFLTAGSSIRPRKTSAASTSSVRTAGASSPTNPRTRKVSAASVSSVSSTTASSSAYGTAKTSISKSTAPPVPSINPAKVTSAAQKSKPAPLRSVRSASSIKKTASATGGAGSKKASPVPSAPVSPNKSIVPLPAGEDKENQTPDDVYLKNASSSSTIKAQMLAESDVVNQTEHKKSSSTASTGSNATIKKKRSNETIIADAVLSPLSKSRSSGGSIDKPHLLHKPQPPLPDLEPSSEDSLRGVCLDIGIPCIVSSKRKRFKAYARYIGEVEGELGPWVGVEVPIPLGESWADRDGDSSWQGTLWNDGTWGGVRYFEIGYRGSDWDYDDRATRRRRVDVSGGSVGGSGLSMKGSLKREGEQLMMGMERMKRMRSVSPAVSDSAAAESRGLFTSFQTHSFFEYPPPPISRSLLD</sequence>
<evidence type="ECO:0000256" key="1">
    <source>
        <dbReference type="SAM" id="MobiDB-lite"/>
    </source>
</evidence>
<evidence type="ECO:0000259" key="2">
    <source>
        <dbReference type="PROSITE" id="PS50097"/>
    </source>
</evidence>
<dbReference type="Gene3D" id="2.30.30.190">
    <property type="entry name" value="CAP Gly-rich-like domain"/>
    <property type="match status" value="1"/>
</dbReference>
<feature type="compositionally biased region" description="Low complexity" evidence="1">
    <location>
        <begin position="776"/>
        <end position="832"/>
    </location>
</feature>
<feature type="compositionally biased region" description="Low complexity" evidence="1">
    <location>
        <begin position="99"/>
        <end position="120"/>
    </location>
</feature>
<feature type="domain" description="BTB" evidence="2">
    <location>
        <begin position="190"/>
        <end position="263"/>
    </location>
</feature>
<dbReference type="Gene3D" id="3.30.710.10">
    <property type="entry name" value="Potassium Channel Kv1.1, Chain A"/>
    <property type="match status" value="1"/>
</dbReference>
<protein>
    <recommendedName>
        <fullName evidence="6">BTB domain-containing protein</fullName>
    </recommendedName>
</protein>
<dbReference type="InterPro" id="IPR011333">
    <property type="entry name" value="SKP1/BTB/POZ_sf"/>
</dbReference>
<feature type="compositionally biased region" description="Basic and acidic residues" evidence="1">
    <location>
        <begin position="666"/>
        <end position="683"/>
    </location>
</feature>
<feature type="compositionally biased region" description="Low complexity" evidence="1">
    <location>
        <begin position="871"/>
        <end position="888"/>
    </location>
</feature>
<feature type="compositionally biased region" description="Low complexity" evidence="1">
    <location>
        <begin position="1010"/>
        <end position="1020"/>
    </location>
</feature>
<organism evidence="4 5">
    <name type="scientific">Agaricus bisporus var. burnettii</name>
    <dbReference type="NCBI Taxonomy" id="192524"/>
    <lineage>
        <taxon>Eukaryota</taxon>
        <taxon>Fungi</taxon>
        <taxon>Dikarya</taxon>
        <taxon>Basidiomycota</taxon>
        <taxon>Agaricomycotina</taxon>
        <taxon>Agaricomycetes</taxon>
        <taxon>Agaricomycetidae</taxon>
        <taxon>Agaricales</taxon>
        <taxon>Agaricineae</taxon>
        <taxon>Agaricaceae</taxon>
        <taxon>Agaricus</taxon>
    </lineage>
</organism>
<dbReference type="PANTHER" id="PTHR22427:SF7">
    <property type="entry name" value="GH15728P"/>
    <property type="match status" value="1"/>
</dbReference>
<feature type="compositionally biased region" description="Low complexity" evidence="1">
    <location>
        <begin position="633"/>
        <end position="648"/>
    </location>
</feature>
<evidence type="ECO:0000313" key="4">
    <source>
        <dbReference type="EMBL" id="KAF7763747.1"/>
    </source>
</evidence>
<dbReference type="AlphaFoldDB" id="A0A8H7C6R9"/>
<dbReference type="CDD" id="cd18186">
    <property type="entry name" value="BTB_POZ_ZBTB_KLHL-like"/>
    <property type="match status" value="1"/>
</dbReference>
<reference evidence="4 5" key="1">
    <citation type="journal article" name="Sci. Rep.">
        <title>Telomere-to-telomere assembled and centromere annotated genomes of the two main subspecies of the button mushroom Agaricus bisporus reveal especially polymorphic chromosome ends.</title>
        <authorList>
            <person name="Sonnenberg A.S.M."/>
            <person name="Sedaghat-Telgerd N."/>
            <person name="Lavrijssen B."/>
            <person name="Ohm R.A."/>
            <person name="Hendrickx P.M."/>
            <person name="Scholtmeijer K."/>
            <person name="Baars J.J.P."/>
            <person name="van Peer A."/>
        </authorList>
    </citation>
    <scope>NUCLEOTIDE SEQUENCE [LARGE SCALE GENOMIC DNA]</scope>
    <source>
        <strain evidence="4 5">H119_p4</strain>
    </source>
</reference>
<feature type="compositionally biased region" description="Polar residues" evidence="1">
    <location>
        <begin position="85"/>
        <end position="97"/>
    </location>
</feature>
<dbReference type="PROSITE" id="PS50097">
    <property type="entry name" value="BTB"/>
    <property type="match status" value="1"/>
</dbReference>
<feature type="region of interest" description="Disordered" evidence="1">
    <location>
        <begin position="85"/>
        <end position="120"/>
    </location>
</feature>
<evidence type="ECO:0000313" key="5">
    <source>
        <dbReference type="Proteomes" id="UP000629468"/>
    </source>
</evidence>
<accession>A0A8H7C6R9</accession>
<dbReference type="InterPro" id="IPR000938">
    <property type="entry name" value="CAP-Gly_domain"/>
</dbReference>
<feature type="domain" description="CAP-Gly" evidence="3">
    <location>
        <begin position="1101"/>
        <end position="1177"/>
    </location>
</feature>
<gene>
    <name evidence="4" type="ORF">Agabi119p4_8284</name>
</gene>
<dbReference type="Proteomes" id="UP000629468">
    <property type="component" value="Unassembled WGS sequence"/>
</dbReference>
<name>A0A8H7C6R9_AGABI</name>
<comment type="caution">
    <text evidence="4">The sequence shown here is derived from an EMBL/GenBank/DDBJ whole genome shotgun (WGS) entry which is preliminary data.</text>
</comment>
<feature type="compositionally biased region" description="Low complexity" evidence="1">
    <location>
        <begin position="929"/>
        <end position="958"/>
    </location>
</feature>
<feature type="compositionally biased region" description="Low complexity" evidence="1">
    <location>
        <begin position="847"/>
        <end position="862"/>
    </location>
</feature>
<proteinExistence type="predicted"/>
<feature type="compositionally biased region" description="Polar residues" evidence="1">
    <location>
        <begin position="623"/>
        <end position="632"/>
    </location>
</feature>
<dbReference type="PANTHER" id="PTHR22427">
    <property type="entry name" value="GH15728P"/>
    <property type="match status" value="1"/>
</dbReference>
<evidence type="ECO:0000259" key="3">
    <source>
        <dbReference type="PROSITE" id="PS50245"/>
    </source>
</evidence>
<dbReference type="SUPFAM" id="SSF54695">
    <property type="entry name" value="POZ domain"/>
    <property type="match status" value="1"/>
</dbReference>
<feature type="compositionally biased region" description="Acidic residues" evidence="1">
    <location>
        <begin position="701"/>
        <end position="713"/>
    </location>
</feature>
<dbReference type="Pfam" id="PF00651">
    <property type="entry name" value="BTB"/>
    <property type="match status" value="1"/>
</dbReference>
<feature type="region of interest" description="Disordered" evidence="1">
    <location>
        <begin position="1040"/>
        <end position="1070"/>
    </location>
</feature>
<dbReference type="InterPro" id="IPR036859">
    <property type="entry name" value="CAP-Gly_dom_sf"/>
</dbReference>
<dbReference type="SUPFAM" id="SSF74924">
    <property type="entry name" value="Cap-Gly domain"/>
    <property type="match status" value="1"/>
</dbReference>
<evidence type="ECO:0008006" key="6">
    <source>
        <dbReference type="Google" id="ProtNLM"/>
    </source>
</evidence>